<accession>A0A7J6DZV7</accession>
<dbReference type="PANTHER" id="PTHR37258">
    <property type="entry name" value="FANTOM PROTEIN"/>
    <property type="match status" value="1"/>
</dbReference>
<reference evidence="5 6" key="1">
    <citation type="journal article" date="2020" name="bioRxiv">
        <title>Sequence and annotation of 42 cannabis genomes reveals extensive copy number variation in cannabinoid synthesis and pathogen resistance genes.</title>
        <authorList>
            <person name="Mckernan K.J."/>
            <person name="Helbert Y."/>
            <person name="Kane L.T."/>
            <person name="Ebling H."/>
            <person name="Zhang L."/>
            <person name="Liu B."/>
            <person name="Eaton Z."/>
            <person name="Mclaughlin S."/>
            <person name="Kingan S."/>
            <person name="Baybayan P."/>
            <person name="Concepcion G."/>
            <person name="Jordan M."/>
            <person name="Riva A."/>
            <person name="Barbazuk W."/>
            <person name="Harkins T."/>
        </authorList>
    </citation>
    <scope>NUCLEOTIDE SEQUENCE [LARGE SCALE GENOMIC DNA]</scope>
    <source>
        <strain evidence="6">cv. Jamaican Lion 4</strain>
        <tissue evidence="5">Leaf</tissue>
    </source>
</reference>
<dbReference type="GO" id="GO:0006353">
    <property type="term" value="P:DNA-templated transcription termination"/>
    <property type="evidence" value="ECO:0007669"/>
    <property type="project" value="UniProtKB-KW"/>
</dbReference>
<dbReference type="PANTHER" id="PTHR37258:SF1">
    <property type="entry name" value="FANTOM PROTEIN"/>
    <property type="match status" value="1"/>
</dbReference>
<keyword evidence="6" id="KW-1185">Reference proteome</keyword>
<dbReference type="AlphaFoldDB" id="A0A7J6DZV7"/>
<keyword evidence="2" id="KW-0806">Transcription termination</keyword>
<feature type="region of interest" description="Disordered" evidence="4">
    <location>
        <begin position="170"/>
        <end position="189"/>
    </location>
</feature>
<dbReference type="Gene3D" id="1.25.70.10">
    <property type="entry name" value="Transcription termination factor 3, mitochondrial"/>
    <property type="match status" value="2"/>
</dbReference>
<sequence length="821" mass="92988">MLCSVPAAGKSGSNWLDRLRSIKGLPTAEDFDLDHFLTQNPNSSSSFSSSSSSSSELAQLNSATTTTKTQRAANRNRKWVGAMNNVLSELFFMDGSDESSKLSGKKFPRKQTNPRIFSTSMGNTTTAVVNSNSSGVVAITASFNSDSNSLIRRRKGNVRVKRFKAVDDKEEEELGLEEEEEEELENEEKKFKGYSRSEVTVIDTSFGCWKSEKMVFRRKNVWKVMEKKCKLSSFVRKKRKVENDDVDDGDDDDDGDGDGDDDLSWGAVVLEKKKVKALNSHHAINGGNQSIKPSSDEIYRDTKMVALLALSKHPFPSFYPFGSLFLDPLKPSSLPCRFSLSSYTISHNEECCFSISKPPKFQLKPPLTQVCFPPTKWELVQCSCVVSTSSIHTDMRMLFSFFREVGLNEDETEVLLLKNSALALTSMDSIQARVFSLKSVGIDGFSLCSLITKRPTLLTSEEVGKFLSFVLNDLEGKIETSQLEILFATTSPLYLMGFDQKVNLLLQRGVPRENLYNVLNNLSLSKALCVRPIEDIDKTITYLSHYGGIDLIVKRPKILNYDLERQLIPRIEFLRELAGGDEDGVGTVLSRLPAILSYSAKHMEDHVVFFRSFAGLTDEEIFKIVVVYPNVFSASRERKLQPRIELLKQCGLNSREIFRFLLKAPTFISLSYEKNIAFKLVLLVKIGYRHRTKDLTIVMGSITRTSCLNMQKVVGLFLNYGFSYEDIFAMSKKQPQILQYSYDSLEKKMEYLIEEMGRDIEELLAFPAFLGYKFDDRIKARYELKRKTMGDRMSLNKLLTVTSERFSQKGREKPVLVNEEE</sequence>
<dbReference type="EMBL" id="JAATIQ010000551">
    <property type="protein sequence ID" value="KAF4351705.1"/>
    <property type="molecule type" value="Genomic_DNA"/>
</dbReference>
<gene>
    <name evidence="5" type="ORF">G4B88_018378</name>
</gene>
<dbReference type="SMART" id="SM00733">
    <property type="entry name" value="Mterf"/>
    <property type="match status" value="8"/>
</dbReference>
<evidence type="ECO:0000256" key="3">
    <source>
        <dbReference type="ARBA" id="ARBA00022946"/>
    </source>
</evidence>
<keyword evidence="2" id="KW-0804">Transcription</keyword>
<protein>
    <submittedName>
        <fullName evidence="5">Uncharacterized protein</fullName>
    </submittedName>
</protein>
<keyword evidence="3" id="KW-0809">Transit peptide</keyword>
<name>A0A7J6DZV7_CANSA</name>
<keyword evidence="2" id="KW-0805">Transcription regulation</keyword>
<comment type="similarity">
    <text evidence="1">Belongs to the mTERF family.</text>
</comment>
<feature type="region of interest" description="Disordered" evidence="4">
    <location>
        <begin position="99"/>
        <end position="119"/>
    </location>
</feature>
<evidence type="ECO:0000256" key="4">
    <source>
        <dbReference type="SAM" id="MobiDB-lite"/>
    </source>
</evidence>
<dbReference type="Pfam" id="PF02536">
    <property type="entry name" value="mTERF"/>
    <property type="match status" value="1"/>
</dbReference>
<proteinExistence type="inferred from homology"/>
<comment type="caution">
    <text evidence="5">The sequence shown here is derived from an EMBL/GenBank/DDBJ whole genome shotgun (WGS) entry which is preliminary data.</text>
</comment>
<organism evidence="5 6">
    <name type="scientific">Cannabis sativa</name>
    <name type="common">Hemp</name>
    <name type="synonym">Marijuana</name>
    <dbReference type="NCBI Taxonomy" id="3483"/>
    <lineage>
        <taxon>Eukaryota</taxon>
        <taxon>Viridiplantae</taxon>
        <taxon>Streptophyta</taxon>
        <taxon>Embryophyta</taxon>
        <taxon>Tracheophyta</taxon>
        <taxon>Spermatophyta</taxon>
        <taxon>Magnoliopsida</taxon>
        <taxon>eudicotyledons</taxon>
        <taxon>Gunneridae</taxon>
        <taxon>Pentapetalae</taxon>
        <taxon>rosids</taxon>
        <taxon>fabids</taxon>
        <taxon>Rosales</taxon>
        <taxon>Cannabaceae</taxon>
        <taxon>Cannabis</taxon>
    </lineage>
</organism>
<feature type="compositionally biased region" description="Acidic residues" evidence="4">
    <location>
        <begin position="170"/>
        <end position="186"/>
    </location>
</feature>
<feature type="compositionally biased region" description="Polar residues" evidence="4">
    <location>
        <begin position="110"/>
        <end position="119"/>
    </location>
</feature>
<evidence type="ECO:0000256" key="2">
    <source>
        <dbReference type="ARBA" id="ARBA00022472"/>
    </source>
</evidence>
<evidence type="ECO:0000313" key="6">
    <source>
        <dbReference type="Proteomes" id="UP000583929"/>
    </source>
</evidence>
<evidence type="ECO:0000256" key="1">
    <source>
        <dbReference type="ARBA" id="ARBA00007692"/>
    </source>
</evidence>
<evidence type="ECO:0000313" key="5">
    <source>
        <dbReference type="EMBL" id="KAF4351705.1"/>
    </source>
</evidence>
<dbReference type="GO" id="GO:0003676">
    <property type="term" value="F:nucleic acid binding"/>
    <property type="evidence" value="ECO:0007669"/>
    <property type="project" value="InterPro"/>
</dbReference>
<dbReference type="InterPro" id="IPR038538">
    <property type="entry name" value="MTERF_sf"/>
</dbReference>
<dbReference type="Proteomes" id="UP000583929">
    <property type="component" value="Unassembled WGS sequence"/>
</dbReference>
<dbReference type="InterPro" id="IPR003690">
    <property type="entry name" value="MTERF"/>
</dbReference>